<comment type="caution">
    <text evidence="1">The sequence shown here is derived from an EMBL/GenBank/DDBJ whole genome shotgun (WGS) entry which is preliminary data.</text>
</comment>
<proteinExistence type="predicted"/>
<reference evidence="1" key="1">
    <citation type="journal article" date="2022" name="Plant J.">
        <title>Strategies of tolerance reflected in two North American maple genomes.</title>
        <authorList>
            <person name="McEvoy S.L."/>
            <person name="Sezen U.U."/>
            <person name="Trouern-Trend A."/>
            <person name="McMahon S.M."/>
            <person name="Schaberg P.G."/>
            <person name="Yang J."/>
            <person name="Wegrzyn J.L."/>
            <person name="Swenson N.G."/>
        </authorList>
    </citation>
    <scope>NUCLEOTIDE SEQUENCE</scope>
    <source>
        <strain evidence="1">91603</strain>
    </source>
</reference>
<dbReference type="AlphaFoldDB" id="A0AAD5NFF5"/>
<organism evidence="1 2">
    <name type="scientific">Acer negundo</name>
    <name type="common">Box elder</name>
    <dbReference type="NCBI Taxonomy" id="4023"/>
    <lineage>
        <taxon>Eukaryota</taxon>
        <taxon>Viridiplantae</taxon>
        <taxon>Streptophyta</taxon>
        <taxon>Embryophyta</taxon>
        <taxon>Tracheophyta</taxon>
        <taxon>Spermatophyta</taxon>
        <taxon>Magnoliopsida</taxon>
        <taxon>eudicotyledons</taxon>
        <taxon>Gunneridae</taxon>
        <taxon>Pentapetalae</taxon>
        <taxon>rosids</taxon>
        <taxon>malvids</taxon>
        <taxon>Sapindales</taxon>
        <taxon>Sapindaceae</taxon>
        <taxon>Hippocastanoideae</taxon>
        <taxon>Acereae</taxon>
        <taxon>Acer</taxon>
    </lineage>
</organism>
<evidence type="ECO:0000313" key="2">
    <source>
        <dbReference type="Proteomes" id="UP001064489"/>
    </source>
</evidence>
<dbReference type="EMBL" id="JAJSOW010000108">
    <property type="protein sequence ID" value="KAI9154426.1"/>
    <property type="molecule type" value="Genomic_DNA"/>
</dbReference>
<protein>
    <submittedName>
        <fullName evidence="1">Uncharacterized protein</fullName>
    </submittedName>
</protein>
<sequence length="90" mass="9892">MPRRFNSLADSLAKAGADTLDERLEWSMFMGCHDGGIETATSKPMEGSFSAEVGEFLVLQEGLFVGLEINLTNQLGTLNWAYCELISLMD</sequence>
<gene>
    <name evidence="1" type="ORF">LWI28_026162</name>
</gene>
<keyword evidence="2" id="KW-1185">Reference proteome</keyword>
<reference evidence="1" key="2">
    <citation type="submission" date="2023-02" db="EMBL/GenBank/DDBJ databases">
        <authorList>
            <person name="Swenson N.G."/>
            <person name="Wegrzyn J.L."/>
            <person name="Mcevoy S.L."/>
        </authorList>
    </citation>
    <scope>NUCLEOTIDE SEQUENCE</scope>
    <source>
        <strain evidence="1">91603</strain>
        <tissue evidence="1">Leaf</tissue>
    </source>
</reference>
<evidence type="ECO:0000313" key="1">
    <source>
        <dbReference type="EMBL" id="KAI9154426.1"/>
    </source>
</evidence>
<dbReference type="Proteomes" id="UP001064489">
    <property type="component" value="Chromosome 11"/>
</dbReference>
<accession>A0AAD5NFF5</accession>
<name>A0AAD5NFF5_ACENE</name>